<keyword evidence="3" id="KW-1133">Transmembrane helix</keyword>
<evidence type="ECO:0000313" key="5">
    <source>
        <dbReference type="Proteomes" id="UP000184394"/>
    </source>
</evidence>
<evidence type="ECO:0000256" key="1">
    <source>
        <dbReference type="SAM" id="Coils"/>
    </source>
</evidence>
<dbReference type="Proteomes" id="UP000184394">
    <property type="component" value="Unassembled WGS sequence"/>
</dbReference>
<dbReference type="AlphaFoldDB" id="A0A1M7KDJ2"/>
<keyword evidence="1" id="KW-0175">Coiled coil</keyword>
<evidence type="ECO:0000313" key="4">
    <source>
        <dbReference type="EMBL" id="SHM63336.1"/>
    </source>
</evidence>
<accession>A0A1M7KDJ2</accession>
<gene>
    <name evidence="4" type="ORF">SAMN04487860_10866</name>
</gene>
<evidence type="ECO:0008006" key="6">
    <source>
        <dbReference type="Google" id="ProtNLM"/>
    </source>
</evidence>
<feature type="transmembrane region" description="Helical" evidence="3">
    <location>
        <begin position="451"/>
        <end position="472"/>
    </location>
</feature>
<sequence length="530" mass="59744">MAKNNERNLNVTIKNQDDKDEVIISVSSIMKQLKRFLALWLVIAIMAGIIAFVFSAIKTFSRKNPARALVSFSYSGIEKGLDPAGRKFDINSIKDPLVIERALTQLGIDLKYIENVRANISFDSKIPEDAYERLTTYKNIMENASSGNLAAAQAMLDVTYYPTQFAAYFDFGAAGFDRTEGVDILNTILKCYSDVFYEQYGYNEALGAAVKVQGYEDYDYAQQLDLFRTSLRTVRNYLSSLSNDDTTAFRSSITGYTFKDLSEYAKTVYSIDLDRISSYISVNNVTKDKDATIAYYDYRIENLNRDKDEYADRIVSINDSIALYKKDEITFFGENIDKQSTVHSDQYDALFKQKSTAEANLAQTKQDIKFFESRREALKNNKNSSKANIDKVEADIKRLNDKVSQIVDLTQKTADDYYENVQFAHAYNILVPASKSIAAGISEAIKDSVKLIIIIEALIFMIYIGIAFVSALTKDNKKRGKAAAASGNDDDDDDEELDLDEIADAVEEEAEKAEKSAQNSQKNVKKNRKK</sequence>
<feature type="transmembrane region" description="Helical" evidence="3">
    <location>
        <begin position="37"/>
        <end position="57"/>
    </location>
</feature>
<proteinExistence type="predicted"/>
<dbReference type="OrthoDB" id="2079159at2"/>
<protein>
    <recommendedName>
        <fullName evidence="6">Lipopolysaccharide biosynthesis protein</fullName>
    </recommendedName>
</protein>
<keyword evidence="3" id="KW-0472">Membrane</keyword>
<feature type="compositionally biased region" description="Acidic residues" evidence="2">
    <location>
        <begin position="488"/>
        <end position="511"/>
    </location>
</feature>
<keyword evidence="3" id="KW-0812">Transmembrane</keyword>
<reference evidence="4 5" key="1">
    <citation type="submission" date="2016-11" db="EMBL/GenBank/DDBJ databases">
        <authorList>
            <person name="Jaros S."/>
            <person name="Januszkiewicz K."/>
            <person name="Wedrychowicz H."/>
        </authorList>
    </citation>
    <scope>NUCLEOTIDE SEQUENCE [LARGE SCALE GENOMIC DNA]</scope>
    <source>
        <strain evidence="4 5">Y1</strain>
    </source>
</reference>
<dbReference type="EMBL" id="FRCT01000008">
    <property type="protein sequence ID" value="SHM63336.1"/>
    <property type="molecule type" value="Genomic_DNA"/>
</dbReference>
<feature type="region of interest" description="Disordered" evidence="2">
    <location>
        <begin position="480"/>
        <end position="530"/>
    </location>
</feature>
<name>A0A1M7KDJ2_RUMFL</name>
<evidence type="ECO:0000256" key="2">
    <source>
        <dbReference type="SAM" id="MobiDB-lite"/>
    </source>
</evidence>
<evidence type="ECO:0000256" key="3">
    <source>
        <dbReference type="SAM" id="Phobius"/>
    </source>
</evidence>
<feature type="coiled-coil region" evidence="1">
    <location>
        <begin position="347"/>
        <end position="409"/>
    </location>
</feature>
<dbReference type="RefSeq" id="WP_072951069.1">
    <property type="nucleotide sequence ID" value="NZ_FRCT01000008.1"/>
</dbReference>
<organism evidence="4 5">
    <name type="scientific">Ruminococcus flavefaciens</name>
    <dbReference type="NCBI Taxonomy" id="1265"/>
    <lineage>
        <taxon>Bacteria</taxon>
        <taxon>Bacillati</taxon>
        <taxon>Bacillota</taxon>
        <taxon>Clostridia</taxon>
        <taxon>Eubacteriales</taxon>
        <taxon>Oscillospiraceae</taxon>
        <taxon>Ruminococcus</taxon>
    </lineage>
</organism>